<comment type="pathway">
    <text evidence="3">Protein modification; protein ubiquitination.</text>
</comment>
<evidence type="ECO:0000256" key="4">
    <source>
        <dbReference type="ARBA" id="ARBA00022454"/>
    </source>
</evidence>
<evidence type="ECO:0000256" key="6">
    <source>
        <dbReference type="ARBA" id="ARBA00022574"/>
    </source>
</evidence>
<evidence type="ECO:0000256" key="2">
    <source>
        <dbReference type="ARBA" id="ARBA00004286"/>
    </source>
</evidence>
<dbReference type="GO" id="GO:0005694">
    <property type="term" value="C:chromosome"/>
    <property type="evidence" value="ECO:0007669"/>
    <property type="project" value="UniProtKB-SubCell"/>
</dbReference>
<dbReference type="Pfam" id="PF00400">
    <property type="entry name" value="WD40"/>
    <property type="match status" value="3"/>
</dbReference>
<evidence type="ECO:0000313" key="17">
    <source>
        <dbReference type="Proteomes" id="UP000242188"/>
    </source>
</evidence>
<keyword evidence="10" id="KW-0234">DNA repair</keyword>
<dbReference type="EMBL" id="NEDP02005422">
    <property type="protein sequence ID" value="OWF41113.1"/>
    <property type="molecule type" value="Genomic_DNA"/>
</dbReference>
<dbReference type="PROSITE" id="PS00678">
    <property type="entry name" value="WD_REPEATS_1"/>
    <property type="match status" value="1"/>
</dbReference>
<keyword evidence="17" id="KW-1185">Reference proteome</keyword>
<feature type="repeat" description="WD" evidence="15">
    <location>
        <begin position="241"/>
        <end position="282"/>
    </location>
</feature>
<evidence type="ECO:0000256" key="14">
    <source>
        <dbReference type="ARBA" id="ARBA00071995"/>
    </source>
</evidence>
<dbReference type="GO" id="GO:0000209">
    <property type="term" value="P:protein polyubiquitination"/>
    <property type="evidence" value="ECO:0007669"/>
    <property type="project" value="TreeGrafter"/>
</dbReference>
<keyword evidence="6 15" id="KW-0853">WD repeat</keyword>
<dbReference type="SMART" id="SM00320">
    <property type="entry name" value="WD40"/>
    <property type="match status" value="5"/>
</dbReference>
<organism evidence="16 17">
    <name type="scientific">Mizuhopecten yessoensis</name>
    <name type="common">Japanese scallop</name>
    <name type="synonym">Patinopecten yessoensis</name>
    <dbReference type="NCBI Taxonomy" id="6573"/>
    <lineage>
        <taxon>Eukaryota</taxon>
        <taxon>Metazoa</taxon>
        <taxon>Spiralia</taxon>
        <taxon>Lophotrochozoa</taxon>
        <taxon>Mollusca</taxon>
        <taxon>Bivalvia</taxon>
        <taxon>Autobranchia</taxon>
        <taxon>Pteriomorphia</taxon>
        <taxon>Pectinida</taxon>
        <taxon>Pectinoidea</taxon>
        <taxon>Pectinidae</taxon>
        <taxon>Mizuhopecten</taxon>
    </lineage>
</organism>
<keyword evidence="9" id="KW-0833">Ubl conjugation pathway</keyword>
<feature type="repeat" description="WD" evidence="15">
    <location>
        <begin position="95"/>
        <end position="131"/>
    </location>
</feature>
<protein>
    <recommendedName>
        <fullName evidence="14">DNA excision repair protein ERCC-8</fullName>
    </recommendedName>
</protein>
<dbReference type="GO" id="GO:0043161">
    <property type="term" value="P:proteasome-mediated ubiquitin-dependent protein catabolic process"/>
    <property type="evidence" value="ECO:0007669"/>
    <property type="project" value="TreeGrafter"/>
</dbReference>
<dbReference type="InterPro" id="IPR042238">
    <property type="entry name" value="Rad28/ERCC8/Ckn1/ATCSA-1"/>
</dbReference>
<comment type="caution">
    <text evidence="16">The sequence shown here is derived from an EMBL/GenBank/DDBJ whole genome shotgun (WGS) entry which is preliminary data.</text>
</comment>
<evidence type="ECO:0000256" key="10">
    <source>
        <dbReference type="ARBA" id="ARBA00023204"/>
    </source>
</evidence>
<dbReference type="PANTHER" id="PTHR46202:SF1">
    <property type="entry name" value="DNA EXCISION REPAIR PROTEIN ERCC-8"/>
    <property type="match status" value="1"/>
</dbReference>
<dbReference type="Gene3D" id="2.130.10.10">
    <property type="entry name" value="YVTN repeat-like/Quinoprotein amine dehydrogenase"/>
    <property type="match status" value="1"/>
</dbReference>
<evidence type="ECO:0000256" key="3">
    <source>
        <dbReference type="ARBA" id="ARBA00004906"/>
    </source>
</evidence>
<evidence type="ECO:0000256" key="13">
    <source>
        <dbReference type="ARBA" id="ARBA00062934"/>
    </source>
</evidence>
<dbReference type="PRINTS" id="PR00320">
    <property type="entry name" value="GPROTEINBRPT"/>
</dbReference>
<evidence type="ECO:0000256" key="12">
    <source>
        <dbReference type="ARBA" id="ARBA00054544"/>
    </source>
</evidence>
<dbReference type="PANTHER" id="PTHR46202">
    <property type="entry name" value="DNA EXCISION REPAIR PROTEIN ERCC-8"/>
    <property type="match status" value="1"/>
</dbReference>
<dbReference type="InterPro" id="IPR036322">
    <property type="entry name" value="WD40_repeat_dom_sf"/>
</dbReference>
<proteinExistence type="predicted"/>
<evidence type="ECO:0000256" key="1">
    <source>
        <dbReference type="ARBA" id="ARBA00004109"/>
    </source>
</evidence>
<accession>A0A210PX98</accession>
<dbReference type="GO" id="GO:0000109">
    <property type="term" value="C:nucleotide-excision repair complex"/>
    <property type="evidence" value="ECO:0007669"/>
    <property type="project" value="TreeGrafter"/>
</dbReference>
<keyword evidence="11" id="KW-0539">Nucleus</keyword>
<dbReference type="STRING" id="6573.A0A210PX98"/>
<dbReference type="InterPro" id="IPR019775">
    <property type="entry name" value="WD40_repeat_CS"/>
</dbReference>
<name>A0A210PX98_MIZYE</name>
<evidence type="ECO:0000256" key="11">
    <source>
        <dbReference type="ARBA" id="ARBA00023242"/>
    </source>
</evidence>
<gene>
    <name evidence="16" type="ORF">KP79_PYT08600</name>
</gene>
<dbReference type="GO" id="GO:0016363">
    <property type="term" value="C:nuclear matrix"/>
    <property type="evidence" value="ECO:0007669"/>
    <property type="project" value="UniProtKB-SubCell"/>
</dbReference>
<dbReference type="InterPro" id="IPR001680">
    <property type="entry name" value="WD40_rpt"/>
</dbReference>
<evidence type="ECO:0000256" key="15">
    <source>
        <dbReference type="PROSITE-ProRule" id="PRU00221"/>
    </source>
</evidence>
<comment type="subunit">
    <text evidence="13">Part of the CSA complex (also named DCX(ERCC8) complex), a DCX E3 ubiquitin-protein ligase complex containing ERCC8, RBX1, DDB1 and CUL4A; the CSA complex interacts with RNA polymerase II; upon UV irradiation it interacts with the COP9 signalosome and preferentially with the hyperphosphorylated form of RNA polymerase II. Interacts with ERCC6/CSB (via CIM motif); promoting recruitment to lesion-stalled RNA polymerase II (Pol II). Interacts with KIAA1530/UVSSA. Interacts with a subunit of RNA polymerase II TFIIH.</text>
</comment>
<dbReference type="GO" id="GO:0031464">
    <property type="term" value="C:Cul4A-RING E3 ubiquitin ligase complex"/>
    <property type="evidence" value="ECO:0007669"/>
    <property type="project" value="TreeGrafter"/>
</dbReference>
<evidence type="ECO:0000256" key="9">
    <source>
        <dbReference type="ARBA" id="ARBA00022786"/>
    </source>
</evidence>
<keyword evidence="7" id="KW-0677">Repeat</keyword>
<keyword evidence="4" id="KW-0158">Chromosome</keyword>
<dbReference type="Proteomes" id="UP000242188">
    <property type="component" value="Unassembled WGS sequence"/>
</dbReference>
<dbReference type="FunFam" id="2.130.10.10:FF:000130">
    <property type="entry name" value="DNA excision repair protein ERCC-8"/>
    <property type="match status" value="1"/>
</dbReference>
<sequence>MLKFLANRQSGSNDPLVMRRAESTRRSYALDLSKRRDFEVVHLGGINSLDIDPVEARYLLSGSSDGSVAVHDLENFTGEVKYTSKSVCFAGRGSRHRHKHTVETVIWYPLDTGMFISSGTDKLLKVWDTNTLVPADEFEFSGIVYCHAMSSVATKHCLISVACQSSTLKLVDLKSGSATHTLKGHKTAVLSTKWSTRDEFVLASGGEDNQVLLWDIRSAKGALKSLDQYNGKNANNHFTANTAHSGHVNGMTFTSDGLHLVTFGTDDRIRLWNVASGKNTMVNYGKVNNEWKKNIDIGITQGCSPDILFVPNGTNIEMLDLFKGSQIDFLRGHYMRVNCCITHPHYQELYSGGSDRNILVWTPDTDSAYEDYLKEKHEADKEQVSRIAGVVARSISATADAWSSDEDS</sequence>
<dbReference type="PROSITE" id="PS50082">
    <property type="entry name" value="WD_REPEATS_2"/>
    <property type="match status" value="4"/>
</dbReference>
<keyword evidence="5" id="KW-0597">Phosphoprotein</keyword>
<evidence type="ECO:0000256" key="8">
    <source>
        <dbReference type="ARBA" id="ARBA00022763"/>
    </source>
</evidence>
<evidence type="ECO:0000256" key="7">
    <source>
        <dbReference type="ARBA" id="ARBA00022737"/>
    </source>
</evidence>
<feature type="repeat" description="WD" evidence="15">
    <location>
        <begin position="182"/>
        <end position="224"/>
    </location>
</feature>
<dbReference type="SUPFAM" id="SSF50978">
    <property type="entry name" value="WD40 repeat-like"/>
    <property type="match status" value="1"/>
</dbReference>
<comment type="function">
    <text evidence="12">Substrate-recognition component of the CSA complex, a DCX (DDB1-CUL4-X-box) E3 ubiquitin-protein ligase complex, involved in transcription-coupled nucleotide excision repair (TC-NER), a process during which RNA polymerase II-blocking lesions are rapidly removed from the transcribed strand of active genes. Following recruitment to lesion-stalled RNA polymerase II (Pol II), the CSA complex mediates ubiquitination of Pol II subunit POLR2A/RPB1 at 'Lys-1268', a critical TC-NER checkpoint, governing RNA Pol II stability and initiating DNA damage excision by TFIIH recruitment. The CSA complex also promotes the ubiquitination and subsequent proteasomal degradation of ERCC6/CSB in a UV-dependent manner; ERCC6 degradation is essential for the recovery of RNA synthesis after transcription-coupled repair. Also plays a role in DNA double-strand breaks (DSSBs) repair by non-homologous end joining (NHEJ).</text>
</comment>
<dbReference type="GO" id="GO:0006283">
    <property type="term" value="P:transcription-coupled nucleotide-excision repair"/>
    <property type="evidence" value="ECO:0007669"/>
    <property type="project" value="InterPro"/>
</dbReference>
<dbReference type="InterPro" id="IPR020472">
    <property type="entry name" value="WD40_PAC1"/>
</dbReference>
<dbReference type="AlphaFoldDB" id="A0A210PX98"/>
<feature type="repeat" description="WD" evidence="15">
    <location>
        <begin position="330"/>
        <end position="371"/>
    </location>
</feature>
<dbReference type="GO" id="GO:0009416">
    <property type="term" value="P:response to light stimulus"/>
    <property type="evidence" value="ECO:0007669"/>
    <property type="project" value="UniProtKB-ARBA"/>
</dbReference>
<evidence type="ECO:0000313" key="16">
    <source>
        <dbReference type="EMBL" id="OWF41113.1"/>
    </source>
</evidence>
<keyword evidence="8" id="KW-0227">DNA damage</keyword>
<evidence type="ECO:0000256" key="5">
    <source>
        <dbReference type="ARBA" id="ARBA00022553"/>
    </source>
</evidence>
<reference evidence="16 17" key="1">
    <citation type="journal article" date="2017" name="Nat. Ecol. Evol.">
        <title>Scallop genome provides insights into evolution of bilaterian karyotype and development.</title>
        <authorList>
            <person name="Wang S."/>
            <person name="Zhang J."/>
            <person name="Jiao W."/>
            <person name="Li J."/>
            <person name="Xun X."/>
            <person name="Sun Y."/>
            <person name="Guo X."/>
            <person name="Huan P."/>
            <person name="Dong B."/>
            <person name="Zhang L."/>
            <person name="Hu X."/>
            <person name="Sun X."/>
            <person name="Wang J."/>
            <person name="Zhao C."/>
            <person name="Wang Y."/>
            <person name="Wang D."/>
            <person name="Huang X."/>
            <person name="Wang R."/>
            <person name="Lv J."/>
            <person name="Li Y."/>
            <person name="Zhang Z."/>
            <person name="Liu B."/>
            <person name="Lu W."/>
            <person name="Hui Y."/>
            <person name="Liang J."/>
            <person name="Zhou Z."/>
            <person name="Hou R."/>
            <person name="Li X."/>
            <person name="Liu Y."/>
            <person name="Li H."/>
            <person name="Ning X."/>
            <person name="Lin Y."/>
            <person name="Zhao L."/>
            <person name="Xing Q."/>
            <person name="Dou J."/>
            <person name="Li Y."/>
            <person name="Mao J."/>
            <person name="Guo H."/>
            <person name="Dou H."/>
            <person name="Li T."/>
            <person name="Mu C."/>
            <person name="Jiang W."/>
            <person name="Fu Q."/>
            <person name="Fu X."/>
            <person name="Miao Y."/>
            <person name="Liu J."/>
            <person name="Yu Q."/>
            <person name="Li R."/>
            <person name="Liao H."/>
            <person name="Li X."/>
            <person name="Kong Y."/>
            <person name="Jiang Z."/>
            <person name="Chourrout D."/>
            <person name="Li R."/>
            <person name="Bao Z."/>
        </authorList>
    </citation>
    <scope>NUCLEOTIDE SEQUENCE [LARGE SCALE GENOMIC DNA]</scope>
    <source>
        <strain evidence="16 17">PY_sf001</strain>
    </source>
</reference>
<dbReference type="OrthoDB" id="361494at2759"/>
<dbReference type="InterPro" id="IPR015943">
    <property type="entry name" value="WD40/YVTN_repeat-like_dom_sf"/>
</dbReference>
<dbReference type="PROSITE" id="PS50294">
    <property type="entry name" value="WD_REPEATS_REGION"/>
    <property type="match status" value="2"/>
</dbReference>
<comment type="subcellular location">
    <subcellularLocation>
        <location evidence="2">Chromosome</location>
    </subcellularLocation>
    <subcellularLocation>
        <location evidence="1">Nucleus matrix</location>
    </subcellularLocation>
</comment>